<keyword evidence="4" id="KW-1185">Reference proteome</keyword>
<organism evidence="3 4">
    <name type="scientific">Nocardioides marinisabuli</name>
    <dbReference type="NCBI Taxonomy" id="419476"/>
    <lineage>
        <taxon>Bacteria</taxon>
        <taxon>Bacillati</taxon>
        <taxon>Actinomycetota</taxon>
        <taxon>Actinomycetes</taxon>
        <taxon>Propionibacteriales</taxon>
        <taxon>Nocardioidaceae</taxon>
        <taxon>Nocardioides</taxon>
    </lineage>
</organism>
<dbReference type="RefSeq" id="WP_179614089.1">
    <property type="nucleotide sequence ID" value="NZ_CP059163.1"/>
</dbReference>
<dbReference type="PROSITE" id="PS50937">
    <property type="entry name" value="HTH_MERR_2"/>
    <property type="match status" value="1"/>
</dbReference>
<dbReference type="PRINTS" id="PR00040">
    <property type="entry name" value="HTHMERR"/>
</dbReference>
<gene>
    <name evidence="3" type="ORF">BKA08_000388</name>
</gene>
<dbReference type="InterPro" id="IPR009061">
    <property type="entry name" value="DNA-bd_dom_put_sf"/>
</dbReference>
<evidence type="ECO:0000313" key="4">
    <source>
        <dbReference type="Proteomes" id="UP000516957"/>
    </source>
</evidence>
<reference evidence="3 4" key="1">
    <citation type="submission" date="2020-07" db="EMBL/GenBank/DDBJ databases">
        <title>Sequencing the genomes of 1000 actinobacteria strains.</title>
        <authorList>
            <person name="Klenk H.-P."/>
        </authorList>
    </citation>
    <scope>NUCLEOTIDE SEQUENCE [LARGE SCALE GENOMIC DNA]</scope>
    <source>
        <strain evidence="3 4">DSM 18965</strain>
    </source>
</reference>
<accession>A0A7Y9EZY7</accession>
<dbReference type="InterPro" id="IPR047057">
    <property type="entry name" value="MerR_fam"/>
</dbReference>
<dbReference type="SUPFAM" id="SSF46955">
    <property type="entry name" value="Putative DNA-binding domain"/>
    <property type="match status" value="1"/>
</dbReference>
<evidence type="ECO:0000259" key="2">
    <source>
        <dbReference type="PROSITE" id="PS50937"/>
    </source>
</evidence>
<dbReference type="GO" id="GO:0003677">
    <property type="term" value="F:DNA binding"/>
    <property type="evidence" value="ECO:0007669"/>
    <property type="project" value="UniProtKB-KW"/>
</dbReference>
<name>A0A7Y9EZY7_9ACTN</name>
<feature type="domain" description="HTH merR-type" evidence="2">
    <location>
        <begin position="13"/>
        <end position="81"/>
    </location>
</feature>
<evidence type="ECO:0000313" key="3">
    <source>
        <dbReference type="EMBL" id="NYD56150.1"/>
    </source>
</evidence>
<dbReference type="PANTHER" id="PTHR30204">
    <property type="entry name" value="REDOX-CYCLING DRUG-SENSING TRANSCRIPTIONAL ACTIVATOR SOXR"/>
    <property type="match status" value="1"/>
</dbReference>
<dbReference type="Pfam" id="PF13411">
    <property type="entry name" value="MerR_1"/>
    <property type="match status" value="1"/>
</dbReference>
<keyword evidence="1 3" id="KW-0238">DNA-binding</keyword>
<proteinExistence type="predicted"/>
<evidence type="ECO:0000256" key="1">
    <source>
        <dbReference type="ARBA" id="ARBA00023125"/>
    </source>
</evidence>
<dbReference type="PANTHER" id="PTHR30204:SF93">
    <property type="entry name" value="HTH MERR-TYPE DOMAIN-CONTAINING PROTEIN"/>
    <property type="match status" value="1"/>
</dbReference>
<comment type="caution">
    <text evidence="3">The sequence shown here is derived from an EMBL/GenBank/DDBJ whole genome shotgun (WGS) entry which is preliminary data.</text>
</comment>
<dbReference type="GO" id="GO:0003700">
    <property type="term" value="F:DNA-binding transcription factor activity"/>
    <property type="evidence" value="ECO:0007669"/>
    <property type="project" value="InterPro"/>
</dbReference>
<dbReference type="EMBL" id="JACCBE010000001">
    <property type="protein sequence ID" value="NYD56150.1"/>
    <property type="molecule type" value="Genomic_DNA"/>
</dbReference>
<dbReference type="Proteomes" id="UP000516957">
    <property type="component" value="Unassembled WGS sequence"/>
</dbReference>
<protein>
    <submittedName>
        <fullName evidence="3">DNA-binding transcriptional MerR regulator</fullName>
    </submittedName>
</protein>
<dbReference type="SMART" id="SM00422">
    <property type="entry name" value="HTH_MERR"/>
    <property type="match status" value="1"/>
</dbReference>
<dbReference type="Gene3D" id="1.10.1660.10">
    <property type="match status" value="1"/>
</dbReference>
<dbReference type="InterPro" id="IPR000551">
    <property type="entry name" value="MerR-type_HTH_dom"/>
</dbReference>
<sequence>MTVGSEVEGADALLTVDELAAAVGLTVRTTRYYASLGLLPPPLKRGRVAYYDSAHRARLELVRALQEHGFTLQAIERYVASVPATAGVEELAMQRAMLTSWTSQAPEELDRAGLDARAGRALSDEDLGLLERLALLDPVPGGTDGTGGRYRAMPNLQIGLDLLALDVPPESVGAAGDAIARHMTSLVEELTDILRSGLLAPYRRGELGPGEAERIERELPQLRRLTLEAVVAGFQRAANAVITRSLARD</sequence>
<dbReference type="AlphaFoldDB" id="A0A7Y9EZY7"/>